<accession>A0AAJ2IU55</accession>
<organism evidence="1 2">
    <name type="scientific">Lactococcus petauri</name>
    <dbReference type="NCBI Taxonomy" id="1940789"/>
    <lineage>
        <taxon>Bacteria</taxon>
        <taxon>Bacillati</taxon>
        <taxon>Bacillota</taxon>
        <taxon>Bacilli</taxon>
        <taxon>Lactobacillales</taxon>
        <taxon>Streptococcaceae</taxon>
        <taxon>Lactococcus</taxon>
    </lineage>
</organism>
<evidence type="ECO:0000313" key="1">
    <source>
        <dbReference type="EMBL" id="MDT2583572.1"/>
    </source>
</evidence>
<evidence type="ECO:0008006" key="3">
    <source>
        <dbReference type="Google" id="ProtNLM"/>
    </source>
</evidence>
<name>A0AAJ2IU55_9LACT</name>
<evidence type="ECO:0000313" key="2">
    <source>
        <dbReference type="Proteomes" id="UP001262817"/>
    </source>
</evidence>
<protein>
    <recommendedName>
        <fullName evidence="3">Transposase</fullName>
    </recommendedName>
</protein>
<proteinExistence type="predicted"/>
<dbReference type="AlphaFoldDB" id="A0AAJ2IU55"/>
<reference evidence="1" key="1">
    <citation type="submission" date="2023-03" db="EMBL/GenBank/DDBJ databases">
        <authorList>
            <person name="Shen W."/>
            <person name="Cai J."/>
        </authorList>
    </citation>
    <scope>NUCLEOTIDE SEQUENCE</scope>
    <source>
        <strain evidence="1">P86-2</strain>
    </source>
</reference>
<dbReference type="RefSeq" id="WP_019299031.1">
    <property type="nucleotide sequence ID" value="NZ_JABTTD010000019.1"/>
</dbReference>
<dbReference type="EMBL" id="JARPXR010000005">
    <property type="protein sequence ID" value="MDT2583572.1"/>
    <property type="molecule type" value="Genomic_DNA"/>
</dbReference>
<gene>
    <name evidence="1" type="ORF">P7D17_05525</name>
</gene>
<comment type="caution">
    <text evidence="1">The sequence shown here is derived from an EMBL/GenBank/DDBJ whole genome shotgun (WGS) entry which is preliminary data.</text>
</comment>
<dbReference type="Proteomes" id="UP001262817">
    <property type="component" value="Unassembled WGS sequence"/>
</dbReference>
<sequence>MNQEIDAQELVTQLVSKIAQLELENAKLTVLVNSQVESNVKGEGEHDLRKANLE</sequence>